<accession>A0A6G1VMT1</accession>
<dbReference type="OrthoDB" id="1082214at2"/>
<protein>
    <submittedName>
        <fullName evidence="1">Uncharacterized protein</fullName>
    </submittedName>
</protein>
<sequence length="114" mass="12979">MNLEQEIFNVLVQAGSQGLKLEKIVRHVYNSCNSIFTPLDYKYVYGFVSQYLIKNSKNPTSIIEKGKGYGVYRINYKSSAMQQLMLDFSSASIQKEEDDCGNSKQSQELDLFGN</sequence>
<dbReference type="EMBL" id="VZAH01000098">
    <property type="protein sequence ID" value="MQP14807.1"/>
    <property type="molecule type" value="Genomic_DNA"/>
</dbReference>
<evidence type="ECO:0000313" key="2">
    <source>
        <dbReference type="Proteomes" id="UP000477980"/>
    </source>
</evidence>
<organism evidence="1 2">
    <name type="scientific">Segatella copri</name>
    <dbReference type="NCBI Taxonomy" id="165179"/>
    <lineage>
        <taxon>Bacteria</taxon>
        <taxon>Pseudomonadati</taxon>
        <taxon>Bacteroidota</taxon>
        <taxon>Bacteroidia</taxon>
        <taxon>Bacteroidales</taxon>
        <taxon>Prevotellaceae</taxon>
        <taxon>Segatella</taxon>
    </lineage>
</organism>
<name>A0A6G1VMT1_9BACT</name>
<reference evidence="1 2" key="1">
    <citation type="submission" date="2019-09" db="EMBL/GenBank/DDBJ databases">
        <title>Distinct polysaccharide growth profiles of human intestinal Prevotella copri isolates.</title>
        <authorList>
            <person name="Fehlner-Peach H."/>
            <person name="Magnabosco C."/>
            <person name="Raghavan V."/>
            <person name="Scher J.U."/>
            <person name="Tett A."/>
            <person name="Cox L.M."/>
            <person name="Gottsegen C."/>
            <person name="Watters A."/>
            <person name="Wiltshire- Gordon J.D."/>
            <person name="Segata N."/>
            <person name="Bonneau R."/>
            <person name="Littman D.R."/>
        </authorList>
    </citation>
    <scope>NUCLEOTIDE SEQUENCE [LARGE SCALE GENOMIC DNA]</scope>
    <source>
        <strain evidence="2">iAA917</strain>
    </source>
</reference>
<dbReference type="RefSeq" id="WP_153090807.1">
    <property type="nucleotide sequence ID" value="NZ_VZAH01000098.1"/>
</dbReference>
<evidence type="ECO:0000313" key="1">
    <source>
        <dbReference type="EMBL" id="MQP14807.1"/>
    </source>
</evidence>
<dbReference type="Proteomes" id="UP000477980">
    <property type="component" value="Unassembled WGS sequence"/>
</dbReference>
<proteinExistence type="predicted"/>
<gene>
    <name evidence="1" type="ORF">F7D25_10410</name>
</gene>
<comment type="caution">
    <text evidence="1">The sequence shown here is derived from an EMBL/GenBank/DDBJ whole genome shotgun (WGS) entry which is preliminary data.</text>
</comment>
<dbReference type="AlphaFoldDB" id="A0A6G1VMT1"/>